<organism evidence="4 5">
    <name type="scientific">Azospirillum thiophilum</name>
    <dbReference type="NCBI Taxonomy" id="528244"/>
    <lineage>
        <taxon>Bacteria</taxon>
        <taxon>Pseudomonadati</taxon>
        <taxon>Pseudomonadota</taxon>
        <taxon>Alphaproteobacteria</taxon>
        <taxon>Rhodospirillales</taxon>
        <taxon>Azospirillaceae</taxon>
        <taxon>Azospirillum</taxon>
    </lineage>
</organism>
<evidence type="ECO:0000313" key="5">
    <source>
        <dbReference type="Proteomes" id="UP000069935"/>
    </source>
</evidence>
<dbReference type="AlphaFoldDB" id="A0AAC8ZTI1"/>
<sequence length="459" mass="48705">MPPAMRLRHLLALLIVLLCSGPVLAQGLTQTPLSIPARYPDGSSANLEALLLRPDGPGPYPVAIISHGTPRDPAERAEMTPLRYVPQAREFARRGWAVLAVMRRGYGGSDGPYIESNGPCDNPDYLHSAEQSSEDVRQAVRYMARQPFADPGRIIAVGVSAGGFASLALAANPPPGLKAVISFAGGRGSRGDDDVCQENRLVAAFGTMGRTSRVPTLWIYAENDLFFGPALARRFWEAFTREGGRADFVAAPANGKDGHFLFGAAIPQWTPAVDAFLSRNGLAPRATPMALALPALVPPAELSAANRAKFPAYVEAAGNKAFAVAPDGAFGWKSGLRSLDEAQRLALETCARNSRQGCRIAYVNDRPAGSAAAAAAEPTGAARVRLEPPAELSAANRAKFTAYLEAAGHKAFAVSSDGAFGWKSGMGSEDSARVGALDNCAKYTRHTCYVVFVDDQRLR</sequence>
<proteinExistence type="predicted"/>
<dbReference type="Pfam" id="PF02129">
    <property type="entry name" value="Peptidase_S15"/>
    <property type="match status" value="1"/>
</dbReference>
<gene>
    <name evidence="4" type="ORF">AL072_06575</name>
</gene>
<keyword evidence="1 4" id="KW-0378">Hydrolase</keyword>
<evidence type="ECO:0000256" key="1">
    <source>
        <dbReference type="ARBA" id="ARBA00022801"/>
    </source>
</evidence>
<keyword evidence="5" id="KW-1185">Reference proteome</keyword>
<evidence type="ECO:0000313" key="4">
    <source>
        <dbReference type="EMBL" id="ALG70629.1"/>
    </source>
</evidence>
<dbReference type="EMBL" id="CP012401">
    <property type="protein sequence ID" value="ALG70629.1"/>
    <property type="molecule type" value="Genomic_DNA"/>
</dbReference>
<protein>
    <submittedName>
        <fullName evidence="4">Dienelactone hydrolase</fullName>
    </submittedName>
</protein>
<reference evidence="4 5" key="2">
    <citation type="journal article" date="2016" name="Genome Announc.">
        <title>Complete Genome Sequence of a Strain of Azospirillum thiophilum Isolated from a Sulfide Spring.</title>
        <authorList>
            <person name="Fomenkov A."/>
            <person name="Vincze T."/>
            <person name="Grabovich M."/>
            <person name="Anton B.P."/>
            <person name="Dubinina G."/>
            <person name="Orlova M."/>
            <person name="Belousova E."/>
            <person name="Roberts R.J."/>
        </authorList>
    </citation>
    <scope>NUCLEOTIDE SEQUENCE [LARGE SCALE GENOMIC DNA]</scope>
    <source>
        <strain evidence="4 5">BV-S</strain>
    </source>
</reference>
<reference evidence="5" key="1">
    <citation type="submission" date="2015-08" db="EMBL/GenBank/DDBJ databases">
        <title>Complete Genome Sequence of Azospirillum thiophilum BV-S.</title>
        <authorList>
            <person name="Fomenkov A."/>
            <person name="Vincze T."/>
            <person name="Grabovich M."/>
            <person name="Dubinina G."/>
            <person name="Orlova M."/>
            <person name="Belousova E."/>
            <person name="Roberts R.J."/>
        </authorList>
    </citation>
    <scope>NUCLEOTIDE SEQUENCE [LARGE SCALE GENOMIC DNA]</scope>
    <source>
        <strain evidence="5">BV-S</strain>
    </source>
</reference>
<dbReference type="KEGG" id="ati:AL072_06575"/>
<dbReference type="SUPFAM" id="SSF53474">
    <property type="entry name" value="alpha/beta-Hydrolases"/>
    <property type="match status" value="1"/>
</dbReference>
<evidence type="ECO:0000256" key="2">
    <source>
        <dbReference type="SAM" id="SignalP"/>
    </source>
</evidence>
<dbReference type="RefSeq" id="WP_045581006.1">
    <property type="nucleotide sequence ID" value="NZ_CP012401.1"/>
</dbReference>
<feature type="signal peptide" evidence="2">
    <location>
        <begin position="1"/>
        <end position="25"/>
    </location>
</feature>
<dbReference type="InterPro" id="IPR000383">
    <property type="entry name" value="Xaa-Pro-like_dom"/>
</dbReference>
<keyword evidence="2" id="KW-0732">Signal</keyword>
<dbReference type="Proteomes" id="UP000069935">
    <property type="component" value="Chromosome 1"/>
</dbReference>
<dbReference type="InterPro" id="IPR050261">
    <property type="entry name" value="FrsA_esterase"/>
</dbReference>
<dbReference type="InterPro" id="IPR029058">
    <property type="entry name" value="AB_hydrolase_fold"/>
</dbReference>
<dbReference type="PANTHER" id="PTHR22946:SF9">
    <property type="entry name" value="POLYKETIDE TRANSFERASE AF380"/>
    <property type="match status" value="1"/>
</dbReference>
<dbReference type="Gene3D" id="3.40.50.1820">
    <property type="entry name" value="alpha/beta hydrolase"/>
    <property type="match status" value="1"/>
</dbReference>
<dbReference type="GO" id="GO:0052689">
    <property type="term" value="F:carboxylic ester hydrolase activity"/>
    <property type="evidence" value="ECO:0007669"/>
    <property type="project" value="UniProtKB-ARBA"/>
</dbReference>
<feature type="domain" description="Xaa-Pro dipeptidyl-peptidase-like" evidence="3">
    <location>
        <begin position="45"/>
        <end position="205"/>
    </location>
</feature>
<name>A0AAC8ZTI1_9PROT</name>
<dbReference type="PANTHER" id="PTHR22946">
    <property type="entry name" value="DIENELACTONE HYDROLASE DOMAIN-CONTAINING PROTEIN-RELATED"/>
    <property type="match status" value="1"/>
</dbReference>
<feature type="chain" id="PRO_5042191965" evidence="2">
    <location>
        <begin position="26"/>
        <end position="459"/>
    </location>
</feature>
<evidence type="ECO:0000259" key="3">
    <source>
        <dbReference type="Pfam" id="PF02129"/>
    </source>
</evidence>
<accession>A0AAC8ZTI1</accession>